<comment type="caution">
    <text evidence="3">The sequence shown here is derived from an EMBL/GenBank/DDBJ whole genome shotgun (WGS) entry which is preliminary data.</text>
</comment>
<dbReference type="InterPro" id="IPR029063">
    <property type="entry name" value="SAM-dependent_MTases_sf"/>
</dbReference>
<dbReference type="CDD" id="cd02440">
    <property type="entry name" value="AdoMet_MTases"/>
    <property type="match status" value="1"/>
</dbReference>
<dbReference type="GO" id="GO:0005840">
    <property type="term" value="C:ribosome"/>
    <property type="evidence" value="ECO:0007669"/>
    <property type="project" value="UniProtKB-KW"/>
</dbReference>
<evidence type="ECO:0000256" key="1">
    <source>
        <dbReference type="ARBA" id="ARBA00022603"/>
    </source>
</evidence>
<dbReference type="AlphaFoldDB" id="A0A7C3KEL7"/>
<dbReference type="InterPro" id="IPR050078">
    <property type="entry name" value="Ribosomal_L11_MeTrfase_PrmA"/>
</dbReference>
<dbReference type="GO" id="GO:0008276">
    <property type="term" value="F:protein methyltransferase activity"/>
    <property type="evidence" value="ECO:0007669"/>
    <property type="project" value="InterPro"/>
</dbReference>
<dbReference type="PANTHER" id="PTHR43648">
    <property type="entry name" value="ELECTRON TRANSFER FLAVOPROTEIN BETA SUBUNIT LYSINE METHYLTRANSFERASE"/>
    <property type="match status" value="1"/>
</dbReference>
<accession>A0A7C3KEL7</accession>
<sequence length="314" mass="33692">MSQNQFTLHTTAEGVDWVRSLLAQHGFAGQLAVSRYEVTLDFAQAESSEWAYTLTLQVPDSWSSRSHEQLHQLLSPLQRTGMATPLALQLADSEGVGSFWHPVGDRFLIGAADAEVPEPGDRAVIRLQSSLAFGSGLHPATNLALELLERYVQPGMQVLDLGCGSGVLSIAMAHLGATVLAVDNDAIAVAASETAVRLNQVENQVRVMVGSLGQGSDMGHWMGGDLTETVPAIAVAPQFDLIAANVLGRIHVTLANDYRGALHQQLPEGGIVITAGFTDDYAEEVDQALQQAGFERLDQARSQEWVAFAHRVSC</sequence>
<keyword evidence="3" id="KW-0687">Ribonucleoprotein</keyword>
<organism evidence="3">
    <name type="scientific">Oscillatoriales cyanobacterium SpSt-418</name>
    <dbReference type="NCBI Taxonomy" id="2282169"/>
    <lineage>
        <taxon>Bacteria</taxon>
        <taxon>Bacillati</taxon>
        <taxon>Cyanobacteriota</taxon>
        <taxon>Cyanophyceae</taxon>
        <taxon>Oscillatoriophycideae</taxon>
        <taxon>Oscillatoriales</taxon>
    </lineage>
</organism>
<keyword evidence="2 3" id="KW-0808">Transferase</keyword>
<proteinExistence type="predicted"/>
<dbReference type="SUPFAM" id="SSF53335">
    <property type="entry name" value="S-adenosyl-L-methionine-dependent methyltransferases"/>
    <property type="match status" value="1"/>
</dbReference>
<reference evidence="3" key="1">
    <citation type="journal article" date="2020" name="mSystems">
        <title>Genome- and Community-Level Interaction Insights into Carbon Utilization and Element Cycling Functions of Hydrothermarchaeota in Hydrothermal Sediment.</title>
        <authorList>
            <person name="Zhou Z."/>
            <person name="Liu Y."/>
            <person name="Xu W."/>
            <person name="Pan J."/>
            <person name="Luo Z.H."/>
            <person name="Li M."/>
        </authorList>
    </citation>
    <scope>NUCLEOTIDE SEQUENCE [LARGE SCALE GENOMIC DNA]</scope>
    <source>
        <strain evidence="3">SpSt-418</strain>
    </source>
</reference>
<dbReference type="Gene3D" id="3.40.50.150">
    <property type="entry name" value="Vaccinia Virus protein VP39"/>
    <property type="match status" value="1"/>
</dbReference>
<name>A0A7C3KEL7_9CYAN</name>
<keyword evidence="1 3" id="KW-0489">Methyltransferase</keyword>
<evidence type="ECO:0000256" key="2">
    <source>
        <dbReference type="ARBA" id="ARBA00022679"/>
    </source>
</evidence>
<evidence type="ECO:0000313" key="3">
    <source>
        <dbReference type="EMBL" id="HFM98866.1"/>
    </source>
</evidence>
<dbReference type="Pfam" id="PF06325">
    <property type="entry name" value="PrmA"/>
    <property type="match status" value="1"/>
</dbReference>
<dbReference type="PANTHER" id="PTHR43648:SF1">
    <property type="entry name" value="ELECTRON TRANSFER FLAVOPROTEIN BETA SUBUNIT LYSINE METHYLTRANSFERASE"/>
    <property type="match status" value="1"/>
</dbReference>
<keyword evidence="3" id="KW-0689">Ribosomal protein</keyword>
<dbReference type="GO" id="GO:0032259">
    <property type="term" value="P:methylation"/>
    <property type="evidence" value="ECO:0007669"/>
    <property type="project" value="UniProtKB-KW"/>
</dbReference>
<protein>
    <submittedName>
        <fullName evidence="3">50S ribosomal protein L11 methyltransferase</fullName>
    </submittedName>
</protein>
<dbReference type="EMBL" id="DSRU01000209">
    <property type="protein sequence ID" value="HFM98866.1"/>
    <property type="molecule type" value="Genomic_DNA"/>
</dbReference>
<gene>
    <name evidence="3" type="ORF">ENR64_14130</name>
</gene>